<dbReference type="GO" id="GO:0015562">
    <property type="term" value="F:efflux transmembrane transporter activity"/>
    <property type="evidence" value="ECO:0007669"/>
    <property type="project" value="TreeGrafter"/>
</dbReference>
<dbReference type="Proteomes" id="UP000029843">
    <property type="component" value="Unassembled WGS sequence"/>
</dbReference>
<protein>
    <submittedName>
        <fullName evidence="3">Efflux transporter, RND family, MFP subunit</fullName>
    </submittedName>
</protein>
<organism evidence="3 4">
    <name type="scientific">Colwellia psychrerythraea</name>
    <name type="common">Vibrio psychroerythus</name>
    <dbReference type="NCBI Taxonomy" id="28229"/>
    <lineage>
        <taxon>Bacteria</taxon>
        <taxon>Pseudomonadati</taxon>
        <taxon>Pseudomonadota</taxon>
        <taxon>Gammaproteobacteria</taxon>
        <taxon>Alteromonadales</taxon>
        <taxon>Colwelliaceae</taxon>
        <taxon>Colwellia</taxon>
    </lineage>
</organism>
<gene>
    <name evidence="3" type="ORF">ND2E_1344</name>
</gene>
<dbReference type="PANTHER" id="PTHR30469:SF15">
    <property type="entry name" value="HLYD FAMILY OF SECRETION PROTEINS"/>
    <property type="match status" value="1"/>
</dbReference>
<proteinExistence type="inferred from homology"/>
<dbReference type="GO" id="GO:1990281">
    <property type="term" value="C:efflux pump complex"/>
    <property type="evidence" value="ECO:0007669"/>
    <property type="project" value="TreeGrafter"/>
</dbReference>
<dbReference type="Gene3D" id="2.40.420.20">
    <property type="match status" value="1"/>
</dbReference>
<comment type="similarity">
    <text evidence="1">Belongs to the membrane fusion protein (MFP) (TC 8.A.1) family.</text>
</comment>
<evidence type="ECO:0000313" key="3">
    <source>
        <dbReference type="EMBL" id="KGJ95562.1"/>
    </source>
</evidence>
<dbReference type="InterPro" id="IPR058647">
    <property type="entry name" value="BSH_CzcB-like"/>
</dbReference>
<dbReference type="SUPFAM" id="SSF111369">
    <property type="entry name" value="HlyD-like secretion proteins"/>
    <property type="match status" value="1"/>
</dbReference>
<feature type="domain" description="CzcB-like barrel-sandwich hybrid" evidence="2">
    <location>
        <begin position="40"/>
        <end position="178"/>
    </location>
</feature>
<dbReference type="Gene3D" id="2.40.50.100">
    <property type="match status" value="1"/>
</dbReference>
<dbReference type="PATRIC" id="fig|28229.4.peg.339"/>
<dbReference type="Gene3D" id="1.10.287.470">
    <property type="entry name" value="Helix hairpin bin"/>
    <property type="match status" value="1"/>
</dbReference>
<name>A0A099L0D6_COLPS</name>
<comment type="caution">
    <text evidence="3">The sequence shown here is derived from an EMBL/GenBank/DDBJ whole genome shotgun (WGS) entry which is preliminary data.</text>
</comment>
<dbReference type="EMBL" id="JQED01000003">
    <property type="protein sequence ID" value="KGJ95562.1"/>
    <property type="molecule type" value="Genomic_DNA"/>
</dbReference>
<evidence type="ECO:0000313" key="4">
    <source>
        <dbReference type="Proteomes" id="UP000029843"/>
    </source>
</evidence>
<dbReference type="Pfam" id="PF25973">
    <property type="entry name" value="BSH_CzcB"/>
    <property type="match status" value="1"/>
</dbReference>
<accession>A0A099L0D6</accession>
<dbReference type="PANTHER" id="PTHR30469">
    <property type="entry name" value="MULTIDRUG RESISTANCE PROTEIN MDTA"/>
    <property type="match status" value="1"/>
</dbReference>
<dbReference type="NCBIfam" id="TIGR01730">
    <property type="entry name" value="RND_mfp"/>
    <property type="match status" value="1"/>
</dbReference>
<dbReference type="AlphaFoldDB" id="A0A099L0D6"/>
<sequence length="343" mass="37166">MLVVSNTLAKTVDVDVTLPKASQSQNVLVLTGTVEAEQHAQLAPLQSGVVEALFVEAGDKVNKGQKLLTLDAKLAELSLKQFKASVAAAKLEKLEAERLYQEMVSLSQKQLVAETLKAERQSAVEIAIAEYNRVSALLAEQKEIVDRHTLYAPFFGVVAKRNINLGEWVTPQMSVFTLVEQDKLRLNIAIPQEYFAQLHDKEDISVNVVPDFVQNKAIEAKLDRLVAVALGNSRTLTGLVNLPEGSSLVAGMSARAEIQLPANGQHIVWLPKTAIKQHPDGGKSVFTVDDNMAKRILIKVVEEQGALVAITGVSEAQSIIISGIELLKTGDKVNAKLIKGQGL</sequence>
<evidence type="ECO:0000256" key="1">
    <source>
        <dbReference type="ARBA" id="ARBA00009477"/>
    </source>
</evidence>
<dbReference type="Gene3D" id="2.40.30.170">
    <property type="match status" value="1"/>
</dbReference>
<dbReference type="InterPro" id="IPR006143">
    <property type="entry name" value="RND_pump_MFP"/>
</dbReference>
<evidence type="ECO:0000259" key="2">
    <source>
        <dbReference type="Pfam" id="PF25973"/>
    </source>
</evidence>
<reference evidence="3 4" key="1">
    <citation type="submission" date="2014-08" db="EMBL/GenBank/DDBJ databases">
        <title>Genomic and Phenotypic Diversity of Colwellia psychrerythraea strains from Disparate Marine Basins.</title>
        <authorList>
            <person name="Techtmann S.M."/>
            <person name="Stelling S.C."/>
            <person name="Utturkar S.M."/>
            <person name="Alshibli N."/>
            <person name="Harris A."/>
            <person name="Brown S.D."/>
            <person name="Hazen T.C."/>
        </authorList>
    </citation>
    <scope>NUCLEOTIDE SEQUENCE [LARGE SCALE GENOMIC DNA]</scope>
    <source>
        <strain evidence="3 4">ND2E</strain>
    </source>
</reference>